<keyword evidence="2" id="KW-1185">Reference proteome</keyword>
<name>A0A0R2L7R1_9LACO</name>
<organism evidence="1 2">
    <name type="scientific">Pediococcus stilesii</name>
    <dbReference type="NCBI Taxonomy" id="331679"/>
    <lineage>
        <taxon>Bacteria</taxon>
        <taxon>Bacillati</taxon>
        <taxon>Bacillota</taxon>
        <taxon>Bacilli</taxon>
        <taxon>Lactobacillales</taxon>
        <taxon>Lactobacillaceae</taxon>
        <taxon>Pediococcus</taxon>
    </lineage>
</organism>
<dbReference type="Proteomes" id="UP000051859">
    <property type="component" value="Unassembled WGS sequence"/>
</dbReference>
<dbReference type="PATRIC" id="fig|331679.3.peg.1259"/>
<comment type="caution">
    <text evidence="1">The sequence shown here is derived from an EMBL/GenBank/DDBJ whole genome shotgun (WGS) entry which is preliminary data.</text>
</comment>
<dbReference type="AlphaFoldDB" id="A0A0R2L7R1"/>
<proteinExistence type="predicted"/>
<sequence>MWLQLENDQVIAWSKLGGIDGTDVIDFDESKLPDDFEENFKPSFYLLKNDEIVENPDFVEPEPPALGPSEQDKVNAQVLLKMAQQQQKQDAFNAQVLLQIAKLGGTANV</sequence>
<evidence type="ECO:0000313" key="2">
    <source>
        <dbReference type="Proteomes" id="UP000051859"/>
    </source>
</evidence>
<dbReference type="EMBL" id="JQBX01000004">
    <property type="protein sequence ID" value="KRN94596.1"/>
    <property type="molecule type" value="Genomic_DNA"/>
</dbReference>
<dbReference type="RefSeq" id="WP_057801943.1">
    <property type="nucleotide sequence ID" value="NZ_JQBX01000004.1"/>
</dbReference>
<accession>A0A0R2L7R1</accession>
<dbReference type="STRING" id="331679.IV81_GL001233"/>
<protein>
    <submittedName>
        <fullName evidence="1">Uncharacterized protein</fullName>
    </submittedName>
</protein>
<dbReference type="InterPro" id="IPR021358">
    <property type="entry name" value="DUF2977"/>
</dbReference>
<reference evidence="1 2" key="1">
    <citation type="journal article" date="2015" name="Genome Announc.">
        <title>Expanding the biotechnology potential of lactobacilli through comparative genomics of 213 strains and associated genera.</title>
        <authorList>
            <person name="Sun Z."/>
            <person name="Harris H.M."/>
            <person name="McCann A."/>
            <person name="Guo C."/>
            <person name="Argimon S."/>
            <person name="Zhang W."/>
            <person name="Yang X."/>
            <person name="Jeffery I.B."/>
            <person name="Cooney J.C."/>
            <person name="Kagawa T.F."/>
            <person name="Liu W."/>
            <person name="Song Y."/>
            <person name="Salvetti E."/>
            <person name="Wrobel A."/>
            <person name="Rasinkangas P."/>
            <person name="Parkhill J."/>
            <person name="Rea M.C."/>
            <person name="O'Sullivan O."/>
            <person name="Ritari J."/>
            <person name="Douillard F.P."/>
            <person name="Paul Ross R."/>
            <person name="Yang R."/>
            <person name="Briner A.E."/>
            <person name="Felis G.E."/>
            <person name="de Vos W.M."/>
            <person name="Barrangou R."/>
            <person name="Klaenhammer T.R."/>
            <person name="Caufield P.W."/>
            <person name="Cui Y."/>
            <person name="Zhang H."/>
            <person name="O'Toole P.W."/>
        </authorList>
    </citation>
    <scope>NUCLEOTIDE SEQUENCE [LARGE SCALE GENOMIC DNA]</scope>
    <source>
        <strain evidence="1 2">DSM 18001</strain>
    </source>
</reference>
<dbReference type="Pfam" id="PF11192">
    <property type="entry name" value="DUF2977"/>
    <property type="match status" value="1"/>
</dbReference>
<gene>
    <name evidence="1" type="ORF">IV81_GL001233</name>
</gene>
<evidence type="ECO:0000313" key="1">
    <source>
        <dbReference type="EMBL" id="KRN94596.1"/>
    </source>
</evidence>